<name>A0A3S9PWL7_9ACTO</name>
<gene>
    <name evidence="1" type="ORF">EJ997_04335</name>
</gene>
<sequence>MLGQLGVPTINVLATTERDLLLEDVAASEEWRLGVEADLADTDVATSLATWYPSLHEAGRE</sequence>
<reference evidence="1 2" key="1">
    <citation type="submission" date="2018-12" db="EMBL/GenBank/DDBJ databases">
        <title>Complete genome sequence of Flaviflexus sp. H23T48.</title>
        <authorList>
            <person name="Bae J.-W."/>
            <person name="Lee J.-Y."/>
        </authorList>
    </citation>
    <scope>NUCLEOTIDE SEQUENCE [LARGE SCALE GENOMIC DNA]</scope>
    <source>
        <strain evidence="1 2">H23T48</strain>
    </source>
</reference>
<accession>A0A3S9PWL7</accession>
<proteinExistence type="predicted"/>
<dbReference type="EMBL" id="CP034593">
    <property type="protein sequence ID" value="AZQ76682.1"/>
    <property type="molecule type" value="Genomic_DNA"/>
</dbReference>
<dbReference type="Proteomes" id="UP000280344">
    <property type="component" value="Chromosome"/>
</dbReference>
<dbReference type="AlphaFoldDB" id="A0A3S9PWL7"/>
<organism evidence="1 2">
    <name type="scientific">Flaviflexus ciconiae</name>
    <dbReference type="NCBI Taxonomy" id="2496867"/>
    <lineage>
        <taxon>Bacteria</taxon>
        <taxon>Bacillati</taxon>
        <taxon>Actinomycetota</taxon>
        <taxon>Actinomycetes</taxon>
        <taxon>Actinomycetales</taxon>
        <taxon>Actinomycetaceae</taxon>
        <taxon>Flaviflexus</taxon>
    </lineage>
</organism>
<dbReference type="KEGG" id="flh:EJ997_04335"/>
<dbReference type="RefSeq" id="WP_126703490.1">
    <property type="nucleotide sequence ID" value="NZ_CP034593.1"/>
</dbReference>
<keyword evidence="2" id="KW-1185">Reference proteome</keyword>
<protein>
    <submittedName>
        <fullName evidence="1">Uncharacterized protein</fullName>
    </submittedName>
</protein>
<evidence type="ECO:0000313" key="2">
    <source>
        <dbReference type="Proteomes" id="UP000280344"/>
    </source>
</evidence>
<evidence type="ECO:0000313" key="1">
    <source>
        <dbReference type="EMBL" id="AZQ76682.1"/>
    </source>
</evidence>